<evidence type="ECO:0000256" key="1">
    <source>
        <dbReference type="ARBA" id="ARBA00004141"/>
    </source>
</evidence>
<comment type="caution">
    <text evidence="10">The sequence shown here is derived from an EMBL/GenBank/DDBJ whole genome shotgun (WGS) entry which is preliminary data.</text>
</comment>
<keyword evidence="11" id="KW-1185">Reference proteome</keyword>
<evidence type="ECO:0000313" key="10">
    <source>
        <dbReference type="EMBL" id="KNG83779.1"/>
    </source>
</evidence>
<dbReference type="SUPFAM" id="SSF51735">
    <property type="entry name" value="NAD(P)-binding Rossmann-fold domains"/>
    <property type="match status" value="1"/>
</dbReference>
<dbReference type="InterPro" id="IPR002347">
    <property type="entry name" value="SDR_fam"/>
</dbReference>
<evidence type="ECO:0000256" key="2">
    <source>
        <dbReference type="ARBA" id="ARBA00022692"/>
    </source>
</evidence>
<keyword evidence="3 9" id="KW-1133">Transmembrane helix</keyword>
<dbReference type="Gene3D" id="3.40.50.720">
    <property type="entry name" value="NAD(P)-binding Rossmann-like Domain"/>
    <property type="match status" value="1"/>
</dbReference>
<dbReference type="Proteomes" id="UP000037505">
    <property type="component" value="Unassembled WGS sequence"/>
</dbReference>
<dbReference type="PANTHER" id="PTHR35042">
    <property type="entry name" value="ANTHRONE OXYGENASE ENCC"/>
    <property type="match status" value="1"/>
</dbReference>
<organism evidence="10 11">
    <name type="scientific">Aspergillus nomiae NRRL (strain ATCC 15546 / NRRL 13137 / CBS 260.88 / M93)</name>
    <dbReference type="NCBI Taxonomy" id="1509407"/>
    <lineage>
        <taxon>Eukaryota</taxon>
        <taxon>Fungi</taxon>
        <taxon>Dikarya</taxon>
        <taxon>Ascomycota</taxon>
        <taxon>Pezizomycotina</taxon>
        <taxon>Eurotiomycetes</taxon>
        <taxon>Eurotiomycetidae</taxon>
        <taxon>Eurotiales</taxon>
        <taxon>Aspergillaceae</taxon>
        <taxon>Aspergillus</taxon>
        <taxon>Aspergillus subgen. Circumdati</taxon>
    </lineage>
</organism>
<gene>
    <name evidence="10" type="ORF">ANOM_008218</name>
</gene>
<keyword evidence="5" id="KW-0503">Monooxygenase</keyword>
<comment type="subcellular location">
    <subcellularLocation>
        <location evidence="1">Membrane</location>
        <topology evidence="1">Multi-pass membrane protein</topology>
    </subcellularLocation>
</comment>
<dbReference type="PANTHER" id="PTHR35042:SF3">
    <property type="entry name" value="ANTHRONE OXYGENASE-RELATED"/>
    <property type="match status" value="1"/>
</dbReference>
<evidence type="ECO:0000256" key="4">
    <source>
        <dbReference type="ARBA" id="ARBA00023002"/>
    </source>
</evidence>
<keyword evidence="4" id="KW-0560">Oxidoreductase</keyword>
<proteinExistence type="inferred from homology"/>
<feature type="transmembrane region" description="Helical" evidence="9">
    <location>
        <begin position="141"/>
        <end position="159"/>
    </location>
</feature>
<dbReference type="EMBL" id="JNOM01000247">
    <property type="protein sequence ID" value="KNG83779.1"/>
    <property type="molecule type" value="Genomic_DNA"/>
</dbReference>
<sequence>MGTEYVAVLTGSFLTGAMMNLHLLTIPILIETTQQPAQLVHQWSRIFYSGHRKGPGIAFVTGALYGYAAWAKHSVGEPWHHWMVAAVTTVSMVPYTWMFMNATNTALFHAEDQFEKGGVEISLLESVRLVKKWDWLNTVRALFPLAGSVMGMLGVCGMMRHRTRSDSSLSPTSQEHRGRLRAQRRHRYAGALDTSRRRRQSDDRGATGLQLGNRCPDSRPNLREEHGVTHLDVVVANAAMATNFGPASTMPLEHLQAHMMVNMYAPVLLFQATRLMLQQSKQQAKFILIGAPISTITNMHDYARAPLTAYGVSKLAANYMVRKFHFENKWLTAFIIDPGHVQTDMGDQGARLMGRPQAPTTVADSVAGICARIDEATKETTSGHFVIHTDGSQLSW</sequence>
<evidence type="ECO:0000256" key="5">
    <source>
        <dbReference type="ARBA" id="ARBA00023033"/>
    </source>
</evidence>
<evidence type="ECO:0000256" key="9">
    <source>
        <dbReference type="SAM" id="Phobius"/>
    </source>
</evidence>
<protein>
    <recommendedName>
        <fullName evidence="12">Noranthrone monooxygenase</fullName>
    </recommendedName>
</protein>
<dbReference type="RefSeq" id="XP_015404702.1">
    <property type="nucleotide sequence ID" value="XM_015553474.1"/>
</dbReference>
<dbReference type="Pfam" id="PF00106">
    <property type="entry name" value="adh_short"/>
    <property type="match status" value="1"/>
</dbReference>
<feature type="transmembrane region" description="Helical" evidence="9">
    <location>
        <begin position="6"/>
        <end position="30"/>
    </location>
</feature>
<accession>A0A0L1IW99</accession>
<dbReference type="GeneID" id="26810022"/>
<dbReference type="OrthoDB" id="9876299at2759"/>
<dbReference type="InterPro" id="IPR036291">
    <property type="entry name" value="NAD(P)-bd_dom_sf"/>
</dbReference>
<reference evidence="10 11" key="1">
    <citation type="submission" date="2014-06" db="EMBL/GenBank/DDBJ databases">
        <title>The Genome of the Aflatoxigenic Filamentous Fungus Aspergillus nomius.</title>
        <authorList>
            <person name="Moore M.G."/>
            <person name="Shannon B.M."/>
            <person name="Brian M.M."/>
        </authorList>
    </citation>
    <scope>NUCLEOTIDE SEQUENCE [LARGE SCALE GENOMIC DNA]</scope>
    <source>
        <strain evidence="10 11">NRRL 13137</strain>
    </source>
</reference>
<evidence type="ECO:0000256" key="8">
    <source>
        <dbReference type="SAM" id="MobiDB-lite"/>
    </source>
</evidence>
<dbReference type="AlphaFoldDB" id="A0A0L1IW99"/>
<evidence type="ECO:0000313" key="11">
    <source>
        <dbReference type="Proteomes" id="UP000037505"/>
    </source>
</evidence>
<name>A0A0L1IW99_ASPN3</name>
<evidence type="ECO:0000256" key="3">
    <source>
        <dbReference type="ARBA" id="ARBA00022989"/>
    </source>
</evidence>
<feature type="transmembrane region" description="Helical" evidence="9">
    <location>
        <begin position="82"/>
        <end position="100"/>
    </location>
</feature>
<feature type="compositionally biased region" description="Basic residues" evidence="8">
    <location>
        <begin position="178"/>
        <end position="188"/>
    </location>
</feature>
<evidence type="ECO:0008006" key="12">
    <source>
        <dbReference type="Google" id="ProtNLM"/>
    </source>
</evidence>
<evidence type="ECO:0000256" key="7">
    <source>
        <dbReference type="ARBA" id="ARBA00034313"/>
    </source>
</evidence>
<keyword evidence="2 9" id="KW-0812">Transmembrane</keyword>
<dbReference type="GO" id="GO:0016020">
    <property type="term" value="C:membrane"/>
    <property type="evidence" value="ECO:0007669"/>
    <property type="project" value="UniProtKB-SubCell"/>
</dbReference>
<keyword evidence="6 9" id="KW-0472">Membrane</keyword>
<feature type="region of interest" description="Disordered" evidence="8">
    <location>
        <begin position="163"/>
        <end position="223"/>
    </location>
</feature>
<dbReference type="GO" id="GO:0004497">
    <property type="term" value="F:monooxygenase activity"/>
    <property type="evidence" value="ECO:0007669"/>
    <property type="project" value="UniProtKB-KW"/>
</dbReference>
<comment type="similarity">
    <text evidence="7">Belongs to the anthrone oxygenase family.</text>
</comment>
<dbReference type="Pfam" id="PF08592">
    <property type="entry name" value="Anthrone_oxy"/>
    <property type="match status" value="1"/>
</dbReference>
<evidence type="ECO:0000256" key="6">
    <source>
        <dbReference type="ARBA" id="ARBA00023136"/>
    </source>
</evidence>
<dbReference type="InterPro" id="IPR013901">
    <property type="entry name" value="Anthrone_oxy"/>
</dbReference>